<dbReference type="SUPFAM" id="SSF55781">
    <property type="entry name" value="GAF domain-like"/>
    <property type="match status" value="1"/>
</dbReference>
<gene>
    <name evidence="2" type="ORF">OJ996_06335</name>
</gene>
<dbReference type="Pfam" id="PF04397">
    <property type="entry name" value="LytTR"/>
    <property type="match status" value="1"/>
</dbReference>
<dbReference type="InterPro" id="IPR003018">
    <property type="entry name" value="GAF"/>
</dbReference>
<dbReference type="GO" id="GO:0003677">
    <property type="term" value="F:DNA binding"/>
    <property type="evidence" value="ECO:0007669"/>
    <property type="project" value="UniProtKB-KW"/>
</dbReference>
<dbReference type="SMART" id="SM00850">
    <property type="entry name" value="LytTR"/>
    <property type="match status" value="1"/>
</dbReference>
<dbReference type="Proteomes" id="UP001165653">
    <property type="component" value="Unassembled WGS sequence"/>
</dbReference>
<organism evidence="2 3">
    <name type="scientific">Luteolibacter rhizosphaerae</name>
    <dbReference type="NCBI Taxonomy" id="2989719"/>
    <lineage>
        <taxon>Bacteria</taxon>
        <taxon>Pseudomonadati</taxon>
        <taxon>Verrucomicrobiota</taxon>
        <taxon>Verrucomicrobiia</taxon>
        <taxon>Verrucomicrobiales</taxon>
        <taxon>Verrucomicrobiaceae</taxon>
        <taxon>Luteolibacter</taxon>
    </lineage>
</organism>
<dbReference type="InterPro" id="IPR007492">
    <property type="entry name" value="LytTR_DNA-bd_dom"/>
</dbReference>
<evidence type="ECO:0000313" key="2">
    <source>
        <dbReference type="EMBL" id="MCW1913180.1"/>
    </source>
</evidence>
<keyword evidence="3" id="KW-1185">Reference proteome</keyword>
<comment type="caution">
    <text evidence="2">The sequence shown here is derived from an EMBL/GenBank/DDBJ whole genome shotgun (WGS) entry which is preliminary data.</text>
</comment>
<dbReference type="Gene3D" id="3.30.450.40">
    <property type="match status" value="1"/>
</dbReference>
<dbReference type="EMBL" id="JAPDDR010000003">
    <property type="protein sequence ID" value="MCW1913180.1"/>
    <property type="molecule type" value="Genomic_DNA"/>
</dbReference>
<protein>
    <submittedName>
        <fullName evidence="2">GAF domain-containing DNA-binding protein</fullName>
    </submittedName>
</protein>
<feature type="domain" description="HTH LytTR-type" evidence="1">
    <location>
        <begin position="194"/>
        <end position="299"/>
    </location>
</feature>
<evidence type="ECO:0000259" key="1">
    <source>
        <dbReference type="PROSITE" id="PS50930"/>
    </source>
</evidence>
<proteinExistence type="predicted"/>
<accession>A0ABT3G021</accession>
<dbReference type="Pfam" id="PF01590">
    <property type="entry name" value="GAF"/>
    <property type="match status" value="1"/>
</dbReference>
<dbReference type="InterPro" id="IPR029016">
    <property type="entry name" value="GAF-like_dom_sf"/>
</dbReference>
<dbReference type="PROSITE" id="PS50930">
    <property type="entry name" value="HTH_LYTTR"/>
    <property type="match status" value="1"/>
</dbReference>
<evidence type="ECO:0000313" key="3">
    <source>
        <dbReference type="Proteomes" id="UP001165653"/>
    </source>
</evidence>
<reference evidence="2" key="1">
    <citation type="submission" date="2022-10" db="EMBL/GenBank/DDBJ databases">
        <title>Luteolibacter sp. GHJ8, whole genome shotgun sequencing project.</title>
        <authorList>
            <person name="Zhao G."/>
            <person name="Shen L."/>
        </authorList>
    </citation>
    <scope>NUCLEOTIDE SEQUENCE</scope>
    <source>
        <strain evidence="2">GHJ8</strain>
    </source>
</reference>
<name>A0ABT3G021_9BACT</name>
<sequence>MSNTPLSGSAEGCTTARLWRELALLAARHDAATAVDEGLALLGRHHDVDRVWVVRYNEELTHLWNTHEWSRDEVSSHVEDLQGASVDFIRWLHGQLLEGKTVVVKDVEALPRQARGFQAELRRQKIRSSINVPLVQDGKLRGIYGYDMVRKLGEWPDETIALLKEAAPYFTALLHGTREGTAEERPVHPSTKTIHIHSSGSVVAMNRDELILIEADGDYTHLHFSGQRSFTELRSLKSWEKLLPEEEFLRINQKSLIHHGRIRELEKSGGEWLLHLNGWPHALPVGRTYRPRVRQHLGF</sequence>
<keyword evidence="2" id="KW-0238">DNA-binding</keyword>
<dbReference type="RefSeq" id="WP_264512375.1">
    <property type="nucleotide sequence ID" value="NZ_JAPDDR010000003.1"/>
</dbReference>
<dbReference type="Gene3D" id="2.40.50.1020">
    <property type="entry name" value="LytTr DNA-binding domain"/>
    <property type="match status" value="1"/>
</dbReference>